<keyword evidence="3" id="KW-1185">Reference proteome</keyword>
<feature type="compositionally biased region" description="Basic and acidic residues" evidence="1">
    <location>
        <begin position="31"/>
        <end position="42"/>
    </location>
</feature>
<name>A0A8X6J0V3_TRICU</name>
<feature type="region of interest" description="Disordered" evidence="1">
    <location>
        <begin position="31"/>
        <end position="83"/>
    </location>
</feature>
<comment type="caution">
    <text evidence="2">The sequence shown here is derived from an EMBL/GenBank/DDBJ whole genome shotgun (WGS) entry which is preliminary data.</text>
</comment>
<evidence type="ECO:0000313" key="3">
    <source>
        <dbReference type="Proteomes" id="UP000887116"/>
    </source>
</evidence>
<gene>
    <name evidence="2" type="primary">AVEN_203443_1</name>
    <name evidence="2" type="ORF">TNCT_357531</name>
</gene>
<evidence type="ECO:0000313" key="2">
    <source>
        <dbReference type="EMBL" id="GFR32254.1"/>
    </source>
</evidence>
<evidence type="ECO:0000256" key="1">
    <source>
        <dbReference type="SAM" id="MobiDB-lite"/>
    </source>
</evidence>
<protein>
    <submittedName>
        <fullName evidence="2">Uncharacterized protein</fullName>
    </submittedName>
</protein>
<organism evidence="2 3">
    <name type="scientific">Trichonephila clavata</name>
    <name type="common">Joro spider</name>
    <name type="synonym">Nephila clavata</name>
    <dbReference type="NCBI Taxonomy" id="2740835"/>
    <lineage>
        <taxon>Eukaryota</taxon>
        <taxon>Metazoa</taxon>
        <taxon>Ecdysozoa</taxon>
        <taxon>Arthropoda</taxon>
        <taxon>Chelicerata</taxon>
        <taxon>Arachnida</taxon>
        <taxon>Araneae</taxon>
        <taxon>Araneomorphae</taxon>
        <taxon>Entelegynae</taxon>
        <taxon>Araneoidea</taxon>
        <taxon>Nephilidae</taxon>
        <taxon>Trichonephila</taxon>
    </lineage>
</organism>
<sequence length="125" mass="14563">MATVADFIQQGRKIANRGFVSSKLPLKIQLDKSRRTEHEMDQFRPQQHGTRLRPGPRESEDRSYSGQVTVEARTTRPEDANVYESFDERRRSYDEPYHRSRGKIIVGIPTFLEVYFCTISQAENV</sequence>
<dbReference type="EMBL" id="BMAO01019701">
    <property type="protein sequence ID" value="GFR32254.1"/>
    <property type="molecule type" value="Genomic_DNA"/>
</dbReference>
<reference evidence="2" key="1">
    <citation type="submission" date="2020-07" db="EMBL/GenBank/DDBJ databases">
        <title>Multicomponent nature underlies the extraordinary mechanical properties of spider dragline silk.</title>
        <authorList>
            <person name="Kono N."/>
            <person name="Nakamura H."/>
            <person name="Mori M."/>
            <person name="Yoshida Y."/>
            <person name="Ohtoshi R."/>
            <person name="Malay A.D."/>
            <person name="Moran D.A.P."/>
            <person name="Tomita M."/>
            <person name="Numata K."/>
            <person name="Arakawa K."/>
        </authorList>
    </citation>
    <scope>NUCLEOTIDE SEQUENCE</scope>
</reference>
<proteinExistence type="predicted"/>
<dbReference type="AlphaFoldDB" id="A0A8X6J0V3"/>
<dbReference type="Proteomes" id="UP000887116">
    <property type="component" value="Unassembled WGS sequence"/>
</dbReference>
<dbReference type="OrthoDB" id="6432945at2759"/>
<accession>A0A8X6J0V3</accession>